<protein>
    <recommendedName>
        <fullName evidence="3">YGGT family protein</fullName>
    </recommendedName>
</protein>
<dbReference type="PANTHER" id="PTHR33219">
    <property type="entry name" value="YLMG HOMOLOG PROTEIN 2, CHLOROPLASTIC"/>
    <property type="match status" value="1"/>
</dbReference>
<dbReference type="EMBL" id="HBFA01032665">
    <property type="protein sequence ID" value="CAD8683575.1"/>
    <property type="molecule type" value="Transcribed_RNA"/>
</dbReference>
<evidence type="ECO:0008006" key="3">
    <source>
        <dbReference type="Google" id="ProtNLM"/>
    </source>
</evidence>
<accession>A0A6T7YFB6</accession>
<dbReference type="AlphaFoldDB" id="A0A6T7YFB6"/>
<dbReference type="InterPro" id="IPR003425">
    <property type="entry name" value="CCB3/YggT"/>
</dbReference>
<organism evidence="2">
    <name type="scientific">Pyramimonas obovata</name>
    <dbReference type="NCBI Taxonomy" id="1411642"/>
    <lineage>
        <taxon>Eukaryota</taxon>
        <taxon>Viridiplantae</taxon>
        <taxon>Chlorophyta</taxon>
        <taxon>Pyramimonadophyceae</taxon>
        <taxon>Pyramimonadales</taxon>
        <taxon>Pyramimonadaceae</taxon>
        <taxon>Pyramimonas</taxon>
        <taxon>Pyramimonas incertae sedis</taxon>
    </lineage>
</organism>
<sequence>MAPMTENKNQPLAALGLLTELPAIQQLRSQIEAAKASNPMLKIKANLRNAAGAWAERMPNVNVNKLNDSKNSRPRTRVLPGGWRQSKGAGRWPAGAAVAFSPLTKGCFAAIIPGDTAAEAVVTMGLYNFLNIYNTLIICRLVLTWFPSPPQAIVEPLSTLCDPYLNLFRGLIPPIGGTLDLSPILAFILLNTLTRYVPEPLPGAYPPHRWHPGPVAHPRLHPPQHPH</sequence>
<dbReference type="Pfam" id="PF02325">
    <property type="entry name" value="CCB3_YggT"/>
    <property type="match status" value="1"/>
</dbReference>
<dbReference type="GO" id="GO:0016020">
    <property type="term" value="C:membrane"/>
    <property type="evidence" value="ECO:0007669"/>
    <property type="project" value="InterPro"/>
</dbReference>
<proteinExistence type="predicted"/>
<gene>
    <name evidence="1" type="ORF">POBO1169_LOCUS16443</name>
    <name evidence="2" type="ORF">POBO1169_LOCUS16444</name>
</gene>
<dbReference type="GO" id="GO:0010020">
    <property type="term" value="P:chloroplast fission"/>
    <property type="evidence" value="ECO:0007669"/>
    <property type="project" value="TreeGrafter"/>
</dbReference>
<dbReference type="PANTHER" id="PTHR33219:SF14">
    <property type="entry name" value="PROTEIN COFACTOR ASSEMBLY OF COMPLEX C SUBUNIT B CCB3, CHLOROPLASTIC-RELATED"/>
    <property type="match status" value="1"/>
</dbReference>
<reference evidence="2" key="1">
    <citation type="submission" date="2021-01" db="EMBL/GenBank/DDBJ databases">
        <authorList>
            <person name="Corre E."/>
            <person name="Pelletier E."/>
            <person name="Niang G."/>
            <person name="Scheremetjew M."/>
            <person name="Finn R."/>
            <person name="Kale V."/>
            <person name="Holt S."/>
            <person name="Cochrane G."/>
            <person name="Meng A."/>
            <person name="Brown T."/>
            <person name="Cohen L."/>
        </authorList>
    </citation>
    <scope>NUCLEOTIDE SEQUENCE</scope>
    <source>
        <strain evidence="2">CCMP722</strain>
    </source>
</reference>
<name>A0A6T7YFB6_9CHLO</name>
<evidence type="ECO:0000313" key="2">
    <source>
        <dbReference type="EMBL" id="CAD8683576.1"/>
    </source>
</evidence>
<dbReference type="EMBL" id="HBFA01032666">
    <property type="protein sequence ID" value="CAD8683576.1"/>
    <property type="molecule type" value="Transcribed_RNA"/>
</dbReference>
<evidence type="ECO:0000313" key="1">
    <source>
        <dbReference type="EMBL" id="CAD8683575.1"/>
    </source>
</evidence>